<keyword evidence="2" id="KW-1185">Reference proteome</keyword>
<evidence type="ECO:0000313" key="2">
    <source>
        <dbReference type="Proteomes" id="UP000689195"/>
    </source>
</evidence>
<evidence type="ECO:0000313" key="1">
    <source>
        <dbReference type="EMBL" id="CAD8138484.1"/>
    </source>
</evidence>
<proteinExistence type="predicted"/>
<evidence type="ECO:0008006" key="3">
    <source>
        <dbReference type="Google" id="ProtNLM"/>
    </source>
</evidence>
<accession>A0A8S1SJD3</accession>
<name>A0A8S1SJD3_9CILI</name>
<protein>
    <recommendedName>
        <fullName evidence="3">BTB domain-containing protein</fullName>
    </recommendedName>
</protein>
<reference evidence="1" key="1">
    <citation type="submission" date="2021-01" db="EMBL/GenBank/DDBJ databases">
        <authorList>
            <consortium name="Genoscope - CEA"/>
            <person name="William W."/>
        </authorList>
    </citation>
    <scope>NUCLEOTIDE SEQUENCE</scope>
</reference>
<dbReference type="EMBL" id="CAJJDO010000007">
    <property type="protein sequence ID" value="CAD8138484.1"/>
    <property type="molecule type" value="Genomic_DNA"/>
</dbReference>
<dbReference type="AlphaFoldDB" id="A0A8S1SJD3"/>
<gene>
    <name evidence="1" type="ORF">PPENT_87.1.T0070138</name>
</gene>
<organism evidence="1 2">
    <name type="scientific">Paramecium pentaurelia</name>
    <dbReference type="NCBI Taxonomy" id="43138"/>
    <lineage>
        <taxon>Eukaryota</taxon>
        <taxon>Sar</taxon>
        <taxon>Alveolata</taxon>
        <taxon>Ciliophora</taxon>
        <taxon>Intramacronucleata</taxon>
        <taxon>Oligohymenophorea</taxon>
        <taxon>Peniculida</taxon>
        <taxon>Parameciidae</taxon>
        <taxon>Paramecium</taxon>
    </lineage>
</organism>
<comment type="caution">
    <text evidence="1">The sequence shown here is derived from an EMBL/GenBank/DDBJ whole genome shotgun (WGS) entry which is preliminary data.</text>
</comment>
<sequence length="378" mass="45615">METDVIDLGKQVFFNQTLLLQQCFMYQQLGYIKNATLILSQQYPPIQFLIMKNYILPEITLQKIQDQSNQHTISYQVDFYLESKPQKQLFELFLTFIYTGKVVYRIREYYLPLLKLAIYFQCDILIQCLINQPKSSGIIRNFFLKFLCDIFNDQTYTKILLSHKNAQQFLEKMIIENSPSFVGHKNWDGSKKKEQFELSFKQVNPQLFIIFADVYINANPQRITFLNQFLYFINKYKNPLTIIMEDIYLGRMYQFFDEEYYNLHQVWLTERCKIQIQKTQEKILNTPFHMQHSKICDLVNKSFKAACSHQICLNCLFEYLIYRSKFQQQNNKVPQKIRCFTRFINKDICDYVFQDQDFEALKQYQIKEILNLYLQQKI</sequence>
<dbReference type="Proteomes" id="UP000689195">
    <property type="component" value="Unassembled WGS sequence"/>
</dbReference>
<dbReference type="OrthoDB" id="300332at2759"/>